<gene>
    <name evidence="2" type="ORF">FWK35_00034839</name>
</gene>
<accession>A0A6G0WA43</accession>
<feature type="region of interest" description="Disordered" evidence="1">
    <location>
        <begin position="569"/>
        <end position="589"/>
    </location>
</feature>
<proteinExistence type="predicted"/>
<feature type="region of interest" description="Disordered" evidence="1">
    <location>
        <begin position="657"/>
        <end position="688"/>
    </location>
</feature>
<feature type="region of interest" description="Disordered" evidence="1">
    <location>
        <begin position="701"/>
        <end position="726"/>
    </location>
</feature>
<organism evidence="2 3">
    <name type="scientific">Aphis craccivora</name>
    <name type="common">Cowpea aphid</name>
    <dbReference type="NCBI Taxonomy" id="307492"/>
    <lineage>
        <taxon>Eukaryota</taxon>
        <taxon>Metazoa</taxon>
        <taxon>Ecdysozoa</taxon>
        <taxon>Arthropoda</taxon>
        <taxon>Hexapoda</taxon>
        <taxon>Insecta</taxon>
        <taxon>Pterygota</taxon>
        <taxon>Neoptera</taxon>
        <taxon>Paraneoptera</taxon>
        <taxon>Hemiptera</taxon>
        <taxon>Sternorrhyncha</taxon>
        <taxon>Aphidomorpha</taxon>
        <taxon>Aphidoidea</taxon>
        <taxon>Aphididae</taxon>
        <taxon>Aphidini</taxon>
        <taxon>Aphis</taxon>
        <taxon>Aphis</taxon>
    </lineage>
</organism>
<feature type="non-terminal residue" evidence="2">
    <location>
        <position position="782"/>
    </location>
</feature>
<comment type="caution">
    <text evidence="2">The sequence shown here is derived from an EMBL/GenBank/DDBJ whole genome shotgun (WGS) entry which is preliminary data.</text>
</comment>
<feature type="compositionally biased region" description="Basic and acidic residues" evidence="1">
    <location>
        <begin position="573"/>
        <end position="589"/>
    </location>
</feature>
<keyword evidence="3" id="KW-1185">Reference proteome</keyword>
<evidence type="ECO:0000256" key="1">
    <source>
        <dbReference type="SAM" id="MobiDB-lite"/>
    </source>
</evidence>
<evidence type="ECO:0000313" key="3">
    <source>
        <dbReference type="Proteomes" id="UP000478052"/>
    </source>
</evidence>
<dbReference type="AlphaFoldDB" id="A0A6G0WA43"/>
<protein>
    <submittedName>
        <fullName evidence="2">Protein PF14 0175</fullName>
    </submittedName>
</protein>
<dbReference type="Gene3D" id="2.40.50.1060">
    <property type="match status" value="1"/>
</dbReference>
<evidence type="ECO:0000313" key="2">
    <source>
        <dbReference type="EMBL" id="KAF0724218.1"/>
    </source>
</evidence>
<dbReference type="OrthoDB" id="10250504at2759"/>
<dbReference type="Proteomes" id="UP000478052">
    <property type="component" value="Unassembled WGS sequence"/>
</dbReference>
<name>A0A6G0WA43_APHCR</name>
<feature type="compositionally biased region" description="Polar residues" evidence="1">
    <location>
        <begin position="668"/>
        <end position="677"/>
    </location>
</feature>
<dbReference type="EMBL" id="VUJU01008908">
    <property type="protein sequence ID" value="KAF0724218.1"/>
    <property type="molecule type" value="Genomic_DNA"/>
</dbReference>
<feature type="region of interest" description="Disordered" evidence="1">
    <location>
        <begin position="382"/>
        <end position="403"/>
    </location>
</feature>
<sequence length="782" mass="87516">MMDPNNLPHHVYLHKDHKYKLKLGFHAAPSNPKAFSKAIRDELNILKFTYCSDLNGLIMGFGKISSNKLIPADIRHCISVVVNVDVYIFRPPVGSIIEAIVNQTSDNHVSCLVHNLFNVSIVRPENEPYDQWSGSKIKKDDKIDVKVLSFDLTKKLPHITGEIIKKKDDKCYDSTDIQDSSTKSSSSKNIVSDFTKSFNRNTASPSKSSSSDSEITEMTNITMPKISADKSIKTSPLSINTTMKHSEKVDLTVNSSKLSSSDSESSDEMINIMTSSAICDDKPVPSVTTNTIIQQEDTAESAPELSDSDSEFSSKIKAMLSTFKEEDKSKSTKTASHIRNSINNKHIESPLFSSTPILNSEHSVNNINLIRNKQKEQLKKHLAKNSTEKQKSLVSDKGSNQFDKDKLSQSLNILKNNNNNDNSLKVFADSVNSNKNLVIDSKVIQNISRESGSNINDSELEQKSISDNNSFSKKLGKSTKKTKKHKKSNVIVNAILNSINTNKSNANISKHLVDSNNRCIEDDKEENTVYTQHKHNLESKILDEEILNNCKNSNEQAVKNSLTLSLSTKNIKKKDTPQKKDTDNSKNQIKDKKLKKSLNSALSIISDSDSNCSRDLKLAVKDLNLTTDFNENIENETSSSDDEIYSKLKQNISKTQINTNHLNEKPKNQSLPNNKVHTSSDESDSSSKLFFKTPKISSKLIKSNKTKNDSVNMSEPDSCKKSNDNNLLSNEKIIKKDKKRKNVNEKPVHPRLSEKIVDKMDIINHILDNDSNSDNEKVKALK</sequence>
<reference evidence="2 3" key="1">
    <citation type="submission" date="2019-08" db="EMBL/GenBank/DDBJ databases">
        <title>Whole genome of Aphis craccivora.</title>
        <authorList>
            <person name="Voronova N.V."/>
            <person name="Shulinski R.S."/>
            <person name="Bandarenka Y.V."/>
            <person name="Zhorov D.G."/>
            <person name="Warner D."/>
        </authorList>
    </citation>
    <scope>NUCLEOTIDE SEQUENCE [LARGE SCALE GENOMIC DNA]</scope>
    <source>
        <strain evidence="2">180601</strain>
        <tissue evidence="2">Whole Body</tissue>
    </source>
</reference>